<gene>
    <name evidence="1" type="ORF">HB778_05495</name>
</gene>
<reference evidence="2" key="1">
    <citation type="journal article" date="2020" name="Mol. Plant Microbe">
        <title>Rhizobial microsymbionts of the narrowly endemic Oxytropis species growing in Kamchatka are characterized by significant genetic diversity and possess a set of genes that are associated with T3SS and T6SS secretion systems and can affect the development of symbiosis.</title>
        <authorList>
            <person name="Safronova V."/>
            <person name="Guro P."/>
            <person name="Sazanova A."/>
            <person name="Kuznetsova I."/>
            <person name="Belimov A."/>
            <person name="Yakubov V."/>
            <person name="Chirak E."/>
            <person name="Afonin A."/>
            <person name="Gogolev Y."/>
            <person name="Andronov E."/>
            <person name="Tikhonovich I."/>
        </authorList>
    </citation>
    <scope>NUCLEOTIDE SEQUENCE [LARGE SCALE GENOMIC DNA]</scope>
    <source>
        <strain evidence="2">583</strain>
    </source>
</reference>
<dbReference type="Proteomes" id="UP000515465">
    <property type="component" value="Chromosome"/>
</dbReference>
<evidence type="ECO:0000313" key="1">
    <source>
        <dbReference type="EMBL" id="QND55229.1"/>
    </source>
</evidence>
<proteinExistence type="predicted"/>
<dbReference type="EMBL" id="CP050296">
    <property type="protein sequence ID" value="QND55229.1"/>
    <property type="molecule type" value="Genomic_DNA"/>
</dbReference>
<protein>
    <submittedName>
        <fullName evidence="1">Uncharacterized protein</fullName>
    </submittedName>
</protein>
<name>A0A7G6SL47_9HYPH</name>
<accession>A0A7G6SL47</accession>
<dbReference type="AlphaFoldDB" id="A0A7G6SL47"/>
<dbReference type="RefSeq" id="WP_183465334.1">
    <property type="nucleotide sequence ID" value="NZ_CP050296.1"/>
</dbReference>
<evidence type="ECO:0000313" key="2">
    <source>
        <dbReference type="Proteomes" id="UP000515465"/>
    </source>
</evidence>
<organism evidence="1 2">
    <name type="scientific">Mesorhizobium huakuii</name>
    <dbReference type="NCBI Taxonomy" id="28104"/>
    <lineage>
        <taxon>Bacteria</taxon>
        <taxon>Pseudomonadati</taxon>
        <taxon>Pseudomonadota</taxon>
        <taxon>Alphaproteobacteria</taxon>
        <taxon>Hyphomicrobiales</taxon>
        <taxon>Phyllobacteriaceae</taxon>
        <taxon>Mesorhizobium</taxon>
    </lineage>
</organism>
<sequence>MLQCGEHFGDGIDVGRVRQLIIIRGGRDLIAEARVRASESGKQLGTDWCPN</sequence>